<dbReference type="PANTHER" id="PTHR10824">
    <property type="entry name" value="ACYL-COENZYME A THIOESTERASE-RELATED"/>
    <property type="match status" value="1"/>
</dbReference>
<keyword evidence="3" id="KW-1185">Reference proteome</keyword>
<dbReference type="Pfam" id="PF08840">
    <property type="entry name" value="BAAT_C"/>
    <property type="match status" value="1"/>
</dbReference>
<accession>A0A3B1J3T2</accession>
<dbReference type="Gene3D" id="3.40.50.1820">
    <property type="entry name" value="alpha/beta hydrolase"/>
    <property type="match status" value="1"/>
</dbReference>
<feature type="domain" description="BAAT/Acyl-CoA thioester hydrolase C-terminal" evidence="1">
    <location>
        <begin position="7"/>
        <end position="194"/>
    </location>
</feature>
<dbReference type="InterPro" id="IPR014940">
    <property type="entry name" value="BAAT_C"/>
</dbReference>
<organism evidence="2 3">
    <name type="scientific">Astyanax mexicanus</name>
    <name type="common">Blind cave fish</name>
    <name type="synonym">Astyanax fasciatus mexicanus</name>
    <dbReference type="NCBI Taxonomy" id="7994"/>
    <lineage>
        <taxon>Eukaryota</taxon>
        <taxon>Metazoa</taxon>
        <taxon>Chordata</taxon>
        <taxon>Craniata</taxon>
        <taxon>Vertebrata</taxon>
        <taxon>Euteleostomi</taxon>
        <taxon>Actinopterygii</taxon>
        <taxon>Neopterygii</taxon>
        <taxon>Teleostei</taxon>
        <taxon>Ostariophysi</taxon>
        <taxon>Characiformes</taxon>
        <taxon>Characoidei</taxon>
        <taxon>Acestrorhamphidae</taxon>
        <taxon>Acestrorhamphinae</taxon>
        <taxon>Astyanax</taxon>
    </lineage>
</organism>
<name>A0A3B1J3T2_ASTMX</name>
<reference evidence="3" key="1">
    <citation type="submission" date="2013-03" db="EMBL/GenBank/DDBJ databases">
        <authorList>
            <person name="Jeffery W."/>
            <person name="Warren W."/>
            <person name="Wilson R.K."/>
        </authorList>
    </citation>
    <scope>NUCLEOTIDE SEQUENCE</scope>
    <source>
        <strain evidence="3">female</strain>
    </source>
</reference>
<dbReference type="GO" id="GO:0047617">
    <property type="term" value="F:fatty acyl-CoA hydrolase activity"/>
    <property type="evidence" value="ECO:0007669"/>
    <property type="project" value="TreeGrafter"/>
</dbReference>
<dbReference type="GO" id="GO:0006631">
    <property type="term" value="P:fatty acid metabolic process"/>
    <property type="evidence" value="ECO:0007669"/>
    <property type="project" value="TreeGrafter"/>
</dbReference>
<sequence length="194" mass="21366">MLNNPSKTGVGIVSISKSGELALAMASFLPNVKATAWINGNIANVLFPLHYKDIVFPPLPVSAEGIIVKDSGILDIRDALLDCMEEENRASVIPIERASCNFLFIVSEDDRNWNSVYYAEQASKILKAHGKTNYEVVTYPKAGHFLEIPYMPHYPSGIHAAVGQAVAFGGEPKAHAVAQVDTWKRLLEFFKKHL</sequence>
<evidence type="ECO:0000313" key="3">
    <source>
        <dbReference type="Proteomes" id="UP000018467"/>
    </source>
</evidence>
<evidence type="ECO:0000259" key="1">
    <source>
        <dbReference type="Pfam" id="PF08840"/>
    </source>
</evidence>
<dbReference type="Proteomes" id="UP000018467">
    <property type="component" value="Unassembled WGS sequence"/>
</dbReference>
<evidence type="ECO:0000313" key="2">
    <source>
        <dbReference type="Ensembl" id="ENSAMXP00000036927.1"/>
    </source>
</evidence>
<dbReference type="InParanoid" id="A0A3B1J3T2"/>
<dbReference type="STRING" id="7994.ENSAMXP00000036927"/>
<dbReference type="Ensembl" id="ENSAMXT00000051596.1">
    <property type="protein sequence ID" value="ENSAMXP00000036927.1"/>
    <property type="gene ID" value="ENSAMXG00000034531.1"/>
</dbReference>
<dbReference type="PANTHER" id="PTHR10824:SF17">
    <property type="entry name" value="ACYL-COENZYME A THIOESTERASE 6"/>
    <property type="match status" value="1"/>
</dbReference>
<dbReference type="GeneTree" id="ENSGT01010000222336"/>
<dbReference type="AlphaFoldDB" id="A0A3B1J3T2"/>
<reference evidence="2" key="3">
    <citation type="submission" date="2025-08" db="UniProtKB">
        <authorList>
            <consortium name="Ensembl"/>
        </authorList>
    </citation>
    <scope>IDENTIFICATION</scope>
</reference>
<dbReference type="InterPro" id="IPR029058">
    <property type="entry name" value="AB_hydrolase_fold"/>
</dbReference>
<reference evidence="3" key="2">
    <citation type="journal article" date="2014" name="Nat. Commun.">
        <title>The cavefish genome reveals candidate genes for eye loss.</title>
        <authorList>
            <person name="McGaugh S.E."/>
            <person name="Gross J.B."/>
            <person name="Aken B."/>
            <person name="Blin M."/>
            <person name="Borowsky R."/>
            <person name="Chalopin D."/>
            <person name="Hinaux H."/>
            <person name="Jeffery W.R."/>
            <person name="Keene A."/>
            <person name="Ma L."/>
            <person name="Minx P."/>
            <person name="Murphy D."/>
            <person name="O'Quin K.E."/>
            <person name="Retaux S."/>
            <person name="Rohner N."/>
            <person name="Searle S.M."/>
            <person name="Stahl B.A."/>
            <person name="Tabin C."/>
            <person name="Volff J.N."/>
            <person name="Yoshizawa M."/>
            <person name="Warren W.C."/>
        </authorList>
    </citation>
    <scope>NUCLEOTIDE SEQUENCE [LARGE SCALE GENOMIC DNA]</scope>
    <source>
        <strain evidence="3">female</strain>
    </source>
</reference>
<protein>
    <recommendedName>
        <fullName evidence="1">BAAT/Acyl-CoA thioester hydrolase C-terminal domain-containing protein</fullName>
    </recommendedName>
</protein>
<dbReference type="SUPFAM" id="SSF53474">
    <property type="entry name" value="alpha/beta-Hydrolases"/>
    <property type="match status" value="1"/>
</dbReference>
<proteinExistence type="predicted"/>
<reference evidence="2" key="4">
    <citation type="submission" date="2025-09" db="UniProtKB">
        <authorList>
            <consortium name="Ensembl"/>
        </authorList>
    </citation>
    <scope>IDENTIFICATION</scope>
</reference>
<dbReference type="Bgee" id="ENSAMXG00000034531">
    <property type="expression patterns" value="Expressed in heart and 14 other cell types or tissues"/>
</dbReference>
<dbReference type="GO" id="GO:0006637">
    <property type="term" value="P:acyl-CoA metabolic process"/>
    <property type="evidence" value="ECO:0007669"/>
    <property type="project" value="TreeGrafter"/>
</dbReference>